<dbReference type="EMBL" id="GL891305">
    <property type="protein sequence ID" value="EGO56462.1"/>
    <property type="molecule type" value="Genomic_DNA"/>
</dbReference>
<dbReference type="Proteomes" id="UP000008065">
    <property type="component" value="Unassembled WGS sequence"/>
</dbReference>
<feature type="transmembrane region" description="Helical" evidence="8">
    <location>
        <begin position="574"/>
        <end position="595"/>
    </location>
</feature>
<accession>F8MQ32</accession>
<evidence type="ECO:0000256" key="3">
    <source>
        <dbReference type="ARBA" id="ARBA00022448"/>
    </source>
</evidence>
<feature type="transmembrane region" description="Helical" evidence="8">
    <location>
        <begin position="105"/>
        <end position="132"/>
    </location>
</feature>
<feature type="region of interest" description="Disordered" evidence="7">
    <location>
        <begin position="1"/>
        <end position="38"/>
    </location>
</feature>
<feature type="transmembrane region" description="Helical" evidence="8">
    <location>
        <begin position="45"/>
        <end position="67"/>
    </location>
</feature>
<dbReference type="KEGG" id="nte:NEUTE1DRAFT65036"/>
<keyword evidence="6 8" id="KW-0472">Membrane</keyword>
<reference evidence="10" key="1">
    <citation type="journal article" date="2011" name="Genetics">
        <title>Massive changes in genome architecture accompany the transition to self-fertility in the filamentous fungus Neurospora tetrasperma.</title>
        <authorList>
            <person name="Ellison C.E."/>
            <person name="Stajich J.E."/>
            <person name="Jacobson D.J."/>
            <person name="Natvig D.O."/>
            <person name="Lapidus A."/>
            <person name="Foster B."/>
            <person name="Aerts A."/>
            <person name="Riley R."/>
            <person name="Lindquist E.A."/>
            <person name="Grigoriev I.V."/>
            <person name="Taylor J.W."/>
        </authorList>
    </citation>
    <scope>NUCLEOTIDE SEQUENCE [LARGE SCALE GENOMIC DNA]</scope>
    <source>
        <strain evidence="10">FGSC 2508 / P0657</strain>
    </source>
</reference>
<keyword evidence="3" id="KW-0813">Transport</keyword>
<dbReference type="VEuPathDB" id="FungiDB:NEUTE1DRAFT_65036"/>
<protein>
    <recommendedName>
        <fullName evidence="11">OPT superfamily oligopeptide transporter</fullName>
    </recommendedName>
</protein>
<feature type="transmembrane region" description="Helical" evidence="8">
    <location>
        <begin position="152"/>
        <end position="170"/>
    </location>
</feature>
<feature type="transmembrane region" description="Helical" evidence="8">
    <location>
        <begin position="263"/>
        <end position="283"/>
    </location>
</feature>
<feature type="transmembrane region" description="Helical" evidence="8">
    <location>
        <begin position="706"/>
        <end position="729"/>
    </location>
</feature>
<feature type="transmembrane region" description="Helical" evidence="8">
    <location>
        <begin position="484"/>
        <end position="505"/>
    </location>
</feature>
<feature type="transmembrane region" description="Helical" evidence="8">
    <location>
        <begin position="323"/>
        <end position="340"/>
    </location>
</feature>
<dbReference type="OrthoDB" id="627262at2759"/>
<evidence type="ECO:0000256" key="6">
    <source>
        <dbReference type="ARBA" id="ARBA00023136"/>
    </source>
</evidence>
<feature type="compositionally biased region" description="Polar residues" evidence="7">
    <location>
        <begin position="1"/>
        <end position="10"/>
    </location>
</feature>
<name>F8MQ32_NEUT8</name>
<feature type="transmembrane region" description="Helical" evidence="8">
    <location>
        <begin position="459"/>
        <end position="478"/>
    </location>
</feature>
<gene>
    <name evidence="9" type="ORF">NEUTE1DRAFT_65036</name>
</gene>
<evidence type="ECO:0000256" key="5">
    <source>
        <dbReference type="ARBA" id="ARBA00022989"/>
    </source>
</evidence>
<keyword evidence="4 8" id="KW-0812">Transmembrane</keyword>
<dbReference type="InterPro" id="IPR004813">
    <property type="entry name" value="OPT"/>
</dbReference>
<evidence type="ECO:0000256" key="8">
    <source>
        <dbReference type="SAM" id="Phobius"/>
    </source>
</evidence>
<dbReference type="PANTHER" id="PTHR31645:SF0">
    <property type="entry name" value="OLIGOPEPTIDE TRANSPORTER YGL114W-RELATED"/>
    <property type="match status" value="1"/>
</dbReference>
<dbReference type="NCBIfam" id="TIGR00728">
    <property type="entry name" value="OPT_sfam"/>
    <property type="match status" value="1"/>
</dbReference>
<keyword evidence="10" id="KW-1185">Reference proteome</keyword>
<comment type="subcellular location">
    <subcellularLocation>
        <location evidence="1">Membrane</location>
        <topology evidence="1">Multi-pass membrane protein</topology>
    </subcellularLocation>
</comment>
<dbReference type="Pfam" id="PF03169">
    <property type="entry name" value="OPT"/>
    <property type="match status" value="1"/>
</dbReference>
<dbReference type="PANTHER" id="PTHR31645">
    <property type="entry name" value="OLIGOPEPTIDE TRANSPORTER YGL114W-RELATED"/>
    <property type="match status" value="1"/>
</dbReference>
<feature type="transmembrane region" description="Helical" evidence="8">
    <location>
        <begin position="73"/>
        <end position="93"/>
    </location>
</feature>
<proteinExistence type="inferred from homology"/>
<dbReference type="RefSeq" id="XP_009852058.1">
    <property type="nucleotide sequence ID" value="XM_009853756.1"/>
</dbReference>
<comment type="similarity">
    <text evidence="2">Belongs to the oligopeptide OPT transporter family.</text>
</comment>
<evidence type="ECO:0000313" key="10">
    <source>
        <dbReference type="Proteomes" id="UP000008065"/>
    </source>
</evidence>
<evidence type="ECO:0000256" key="4">
    <source>
        <dbReference type="ARBA" id="ARBA00022692"/>
    </source>
</evidence>
<evidence type="ECO:0000256" key="7">
    <source>
        <dbReference type="SAM" id="MobiDB-lite"/>
    </source>
</evidence>
<evidence type="ECO:0000256" key="1">
    <source>
        <dbReference type="ARBA" id="ARBA00004141"/>
    </source>
</evidence>
<evidence type="ECO:0008006" key="11">
    <source>
        <dbReference type="Google" id="ProtNLM"/>
    </source>
</evidence>
<dbReference type="HOGENOM" id="CLU_010539_2_0_1"/>
<evidence type="ECO:0000256" key="2">
    <source>
        <dbReference type="ARBA" id="ARBA00008807"/>
    </source>
</evidence>
<dbReference type="InterPro" id="IPR045035">
    <property type="entry name" value="YSL-like"/>
</dbReference>
<feature type="region of interest" description="Disordered" evidence="7">
    <location>
        <begin position="228"/>
        <end position="255"/>
    </location>
</feature>
<evidence type="ECO:0000313" key="9">
    <source>
        <dbReference type="EMBL" id="EGO56462.1"/>
    </source>
</evidence>
<feature type="transmembrane region" description="Helical" evidence="8">
    <location>
        <begin position="289"/>
        <end position="311"/>
    </location>
</feature>
<feature type="transmembrane region" description="Helical" evidence="8">
    <location>
        <begin position="663"/>
        <end position="686"/>
    </location>
</feature>
<dbReference type="AlphaFoldDB" id="F8MQ32"/>
<dbReference type="GO" id="GO:0000329">
    <property type="term" value="C:fungal-type vacuole membrane"/>
    <property type="evidence" value="ECO:0007669"/>
    <property type="project" value="TreeGrafter"/>
</dbReference>
<feature type="transmembrane region" description="Helical" evidence="8">
    <location>
        <begin position="633"/>
        <end position="651"/>
    </location>
</feature>
<dbReference type="GO" id="GO:0035673">
    <property type="term" value="F:oligopeptide transmembrane transporter activity"/>
    <property type="evidence" value="ECO:0007669"/>
    <property type="project" value="InterPro"/>
</dbReference>
<dbReference type="GeneID" id="20829108"/>
<sequence>MAQRSRTAGTTADPRDPLLPPPSPAPDSSLHPHSPPRPLIEGKSFTARGVLVGLGVGLIICFSNMYFGLQTGWVSIMSMPASLMGFGVFRLLTQRLKFPFSPVENVLVQTVAGSMAIMPLGCGFVGVIPAMQFLLRDDEGGGPGLDLGLGKLVVWGLGLCYFGVVFGVPLRRQVIIREQLKFPSGFSTAVLISVLHGKTRQKASESERHEDPATFASLAAQEESGSAVVSGLGDNNGNHSNVEGEEGGEAPAEPHSASWKRNLNLLLVCFLVSGIFTLSTYFIPALRSIPIFGSYLATTWLWTLNPSLAYVGQGIIMGPATTLHMLLGAVLGWGVLSPLAKNRGWAPGDVDDWEKGSKGWIVWVSLAIMLADSVVSYRAINTNEAARGGLTRPRLGRRLSDISEASNSEDDEDAYTHLNSGLRQRHSSGLNRIQEDLGEEKEDEFDDAPPDQQVGDKTVAVGLVLSIIFCIGCIHLVFGNLVPLYATVTAVFMALVLSIMGVRALGETDLNPVSGISKLAQLFFAFIIPQSNKNSVLINLVAGAVSEAGALQAGDLMQDLKTGHLLGAAPKAQFYGQVIGATVGAIVSAFIYKLYTVVYTIPGPLFQVPTGYVWIFTARLVTGEGLPPMAKEWAIGSAALFAVTTAARIIIVDKVGADKGKRWQALIPGGIAVAVGMYNVPSFTIARTIGGLLGWWWKGVMGWQDTPLIVLASGFILGEGFLSIVNLIMQSAGVPHL</sequence>
<keyword evidence="5 8" id="KW-1133">Transmembrane helix</keyword>
<feature type="transmembrane region" description="Helical" evidence="8">
    <location>
        <begin position="360"/>
        <end position="380"/>
    </location>
</feature>
<organism evidence="9 10">
    <name type="scientific">Neurospora tetrasperma (strain FGSC 2508 / ATCC MYA-4615 / P0657)</name>
    <dbReference type="NCBI Taxonomy" id="510951"/>
    <lineage>
        <taxon>Eukaryota</taxon>
        <taxon>Fungi</taxon>
        <taxon>Dikarya</taxon>
        <taxon>Ascomycota</taxon>
        <taxon>Pezizomycotina</taxon>
        <taxon>Sordariomycetes</taxon>
        <taxon>Sordariomycetidae</taxon>
        <taxon>Sordariales</taxon>
        <taxon>Sordariaceae</taxon>
        <taxon>Neurospora</taxon>
    </lineage>
</organism>